<feature type="region of interest" description="Disordered" evidence="4">
    <location>
        <begin position="597"/>
        <end position="651"/>
    </location>
</feature>
<protein>
    <recommendedName>
        <fullName evidence="3">Protein kintoun</fullName>
    </recommendedName>
    <alternativeName>
        <fullName evidence="3">Dynein assembly factor 2, axonemal homolog</fullName>
    </alternativeName>
</protein>
<dbReference type="PANTHER" id="PTHR22997">
    <property type="entry name" value="PIH1 DOMAIN-CONTAINING PROTEIN 1"/>
    <property type="match status" value="1"/>
</dbReference>
<dbReference type="Gene3D" id="2.60.40.790">
    <property type="match status" value="1"/>
</dbReference>
<dbReference type="HOGENOM" id="CLU_012715_0_0_1"/>
<dbReference type="eggNOG" id="KOG4356">
    <property type="taxonomic scope" value="Eukaryota"/>
</dbReference>
<comment type="subcellular location">
    <subcellularLocation>
        <location evidence="3">Cytoplasm</location>
    </subcellularLocation>
    <subcellularLocation>
        <location evidence="2">Dynein axonemal particle</location>
    </subcellularLocation>
</comment>
<dbReference type="HAMAP" id="MF_03069">
    <property type="entry name" value="Kintoun"/>
    <property type="match status" value="1"/>
</dbReference>
<dbReference type="FunCoup" id="D6X0E6">
    <property type="interactions" value="314"/>
</dbReference>
<dbReference type="AlphaFoldDB" id="D6X0E6"/>
<sequence length="651" mass="74554">MGTFEKLKELDLSRDEVERLGAALKKPEFRQLLADYVHEVQNPENRKLYEAEITQLERERGVAVTFINPSPGYVLKTSDGVRKCFINVCSCELIDRPTSAPMDKDGARGLQWRLPHSLTPPREDLDNKKARCEVYDVVFHPDVIHMAQKNHQFQEIVNKTACDAVEANFEVTLDKKNLKFPKLGYKGAPQSAIIRKPIKDFVPREMEETERQFYDKIYENADQKPKKTNVKRNVKKCAEGNSNYTTPKYVIKHRSHVDVQDCVEDKFARLNLTIPRELIVEINLPLLKASSDITLDVTEKTVQLTSEKPSKYKLNLTLPYRVNQDSGSAKFDKDLKKLIITLPVKRCELPRDDSGVESDPSPHSEDDVIEAKTPSFSDFRTNSCDYELPDFTCHLFDKTLAFTLNVRNVSQDSIEKQVTCDSLHLKFASLSSSFFESNYAFYVRIDSGLDPEKLSVETWDNNVVVQIPVNCDNLEYYYYGLSEHDLRKKYIEEPSVLNSVLQSPIPEEPEPEPEESVTPAINIANSYESSGDELSCSFSPRKGRGILKRLPNRSVSESSLDDMVASSIDDGEMSTSLKKTVRFNDVIMRQLYRSNSSILGQKKKNQRKARNKKRAQERRHSESEASEKEDEKREEKSDYIHSDIFDMDLGV</sequence>
<dbReference type="GO" id="GO:0070286">
    <property type="term" value="P:axonemal dynein complex assembly"/>
    <property type="evidence" value="ECO:0007669"/>
    <property type="project" value="UniProtKB-UniRule"/>
</dbReference>
<dbReference type="InterPro" id="IPR012981">
    <property type="entry name" value="PIH1_N"/>
</dbReference>
<evidence type="ECO:0000313" key="8">
    <source>
        <dbReference type="Proteomes" id="UP000007266"/>
    </source>
</evidence>
<dbReference type="PANTHER" id="PTHR22997:SF3">
    <property type="entry name" value="PROTEIN KINTOUN"/>
    <property type="match status" value="1"/>
</dbReference>
<dbReference type="GO" id="GO:0005737">
    <property type="term" value="C:cytoplasm"/>
    <property type="evidence" value="ECO:0000318"/>
    <property type="project" value="GO_Central"/>
</dbReference>
<dbReference type="EMBL" id="KQ971372">
    <property type="protein sequence ID" value="EFA10532.1"/>
    <property type="molecule type" value="Genomic_DNA"/>
</dbReference>
<feature type="compositionally biased region" description="Basic and acidic residues" evidence="4">
    <location>
        <begin position="618"/>
        <end position="644"/>
    </location>
</feature>
<reference evidence="7 8" key="2">
    <citation type="journal article" date="2010" name="Nucleic Acids Res.">
        <title>BeetleBase in 2010: revisions to provide comprehensive genomic information for Tribolium castaneum.</title>
        <authorList>
            <person name="Kim H.S."/>
            <person name="Murphy T."/>
            <person name="Xia J."/>
            <person name="Caragea D."/>
            <person name="Park Y."/>
            <person name="Beeman R.W."/>
            <person name="Lorenzen M.D."/>
            <person name="Butcher S."/>
            <person name="Manak J.R."/>
            <person name="Brown S.J."/>
        </authorList>
    </citation>
    <scope>GENOME REANNOTATION</scope>
    <source>
        <strain evidence="7 8">Georgia GA2</strain>
    </source>
</reference>
<dbReference type="InterPro" id="IPR050734">
    <property type="entry name" value="PIH1/Kintoun_subfamily"/>
</dbReference>
<dbReference type="GO" id="GO:0120293">
    <property type="term" value="C:dynein axonemal particle"/>
    <property type="evidence" value="ECO:0007669"/>
    <property type="project" value="UniProtKB-SubCell"/>
</dbReference>
<dbReference type="CDD" id="cd00298">
    <property type="entry name" value="ACD_sHsps_p23-like"/>
    <property type="match status" value="1"/>
</dbReference>
<dbReference type="GO" id="GO:0060285">
    <property type="term" value="P:cilium-dependent cell motility"/>
    <property type="evidence" value="ECO:0007669"/>
    <property type="project" value="UniProtKB-UniRule"/>
</dbReference>
<dbReference type="InterPro" id="IPR008978">
    <property type="entry name" value="HSP20-like_chaperone"/>
</dbReference>
<gene>
    <name evidence="7" type="primary">AUGUSTUS-3.0.2_12786</name>
    <name evidence="7" type="ORF">TcasGA2_TC012786</name>
</gene>
<dbReference type="Pfam" id="PF08190">
    <property type="entry name" value="PIH1"/>
    <property type="match status" value="1"/>
</dbReference>
<keyword evidence="8" id="KW-1185">Reference proteome</keyword>
<dbReference type="InterPro" id="IPR041442">
    <property type="entry name" value="PIH1D1/2/3_CS-like"/>
</dbReference>
<evidence type="ECO:0000259" key="6">
    <source>
        <dbReference type="Pfam" id="PF18201"/>
    </source>
</evidence>
<dbReference type="OrthoDB" id="546764at2759"/>
<name>D6X0E6_TRICA</name>
<accession>D6X0E6</accession>
<feature type="domain" description="PIH1D1/2/3 CS-like" evidence="6">
    <location>
        <begin position="244"/>
        <end position="345"/>
    </location>
</feature>
<evidence type="ECO:0000259" key="5">
    <source>
        <dbReference type="Pfam" id="PF08190"/>
    </source>
</evidence>
<reference evidence="7 8" key="1">
    <citation type="journal article" date="2008" name="Nature">
        <title>The genome of the model beetle and pest Tribolium castaneum.</title>
        <authorList>
            <consortium name="Tribolium Genome Sequencing Consortium"/>
            <person name="Richards S."/>
            <person name="Gibbs R.A."/>
            <person name="Weinstock G.M."/>
            <person name="Brown S.J."/>
            <person name="Denell R."/>
            <person name="Beeman R.W."/>
            <person name="Gibbs R."/>
            <person name="Beeman R.W."/>
            <person name="Brown S.J."/>
            <person name="Bucher G."/>
            <person name="Friedrich M."/>
            <person name="Grimmelikhuijzen C.J."/>
            <person name="Klingler M."/>
            <person name="Lorenzen M."/>
            <person name="Richards S."/>
            <person name="Roth S."/>
            <person name="Schroder R."/>
            <person name="Tautz D."/>
            <person name="Zdobnov E.M."/>
            <person name="Muzny D."/>
            <person name="Gibbs R.A."/>
            <person name="Weinstock G.M."/>
            <person name="Attaway T."/>
            <person name="Bell S."/>
            <person name="Buhay C.J."/>
            <person name="Chandrabose M.N."/>
            <person name="Chavez D."/>
            <person name="Clerk-Blankenburg K.P."/>
            <person name="Cree A."/>
            <person name="Dao M."/>
            <person name="Davis C."/>
            <person name="Chacko J."/>
            <person name="Dinh H."/>
            <person name="Dugan-Rocha S."/>
            <person name="Fowler G."/>
            <person name="Garner T.T."/>
            <person name="Garnes J."/>
            <person name="Gnirke A."/>
            <person name="Hawes A."/>
            <person name="Hernandez J."/>
            <person name="Hines S."/>
            <person name="Holder M."/>
            <person name="Hume J."/>
            <person name="Jhangiani S.N."/>
            <person name="Joshi V."/>
            <person name="Khan Z.M."/>
            <person name="Jackson L."/>
            <person name="Kovar C."/>
            <person name="Kowis A."/>
            <person name="Lee S."/>
            <person name="Lewis L.R."/>
            <person name="Margolis J."/>
            <person name="Morgan M."/>
            <person name="Nazareth L.V."/>
            <person name="Nguyen N."/>
            <person name="Okwuonu G."/>
            <person name="Parker D."/>
            <person name="Richards S."/>
            <person name="Ruiz S.J."/>
            <person name="Santibanez J."/>
            <person name="Savard J."/>
            <person name="Scherer S.E."/>
            <person name="Schneider B."/>
            <person name="Sodergren E."/>
            <person name="Tautz D."/>
            <person name="Vattahil S."/>
            <person name="Villasana D."/>
            <person name="White C.S."/>
            <person name="Wright R."/>
            <person name="Park Y."/>
            <person name="Beeman R.W."/>
            <person name="Lord J."/>
            <person name="Oppert B."/>
            <person name="Lorenzen M."/>
            <person name="Brown S."/>
            <person name="Wang L."/>
            <person name="Savard J."/>
            <person name="Tautz D."/>
            <person name="Richards S."/>
            <person name="Weinstock G."/>
            <person name="Gibbs R.A."/>
            <person name="Liu Y."/>
            <person name="Worley K."/>
            <person name="Weinstock G."/>
            <person name="Elsik C.G."/>
            <person name="Reese J.T."/>
            <person name="Elhaik E."/>
            <person name="Landan G."/>
            <person name="Graur D."/>
            <person name="Arensburger P."/>
            <person name="Atkinson P."/>
            <person name="Beeman R.W."/>
            <person name="Beidler J."/>
            <person name="Brown S.J."/>
            <person name="Demuth J.P."/>
            <person name="Drury D.W."/>
            <person name="Du Y.Z."/>
            <person name="Fujiwara H."/>
            <person name="Lorenzen M."/>
            <person name="Maselli V."/>
            <person name="Osanai M."/>
            <person name="Park Y."/>
            <person name="Robertson H.M."/>
            <person name="Tu Z."/>
            <person name="Wang J.J."/>
            <person name="Wang S."/>
            <person name="Richards S."/>
            <person name="Song H."/>
            <person name="Zhang L."/>
            <person name="Sodergren E."/>
            <person name="Werner D."/>
            <person name="Stanke M."/>
            <person name="Morgenstern B."/>
            <person name="Solovyev V."/>
            <person name="Kosarev P."/>
            <person name="Brown G."/>
            <person name="Chen H.C."/>
            <person name="Ermolaeva O."/>
            <person name="Hlavina W."/>
            <person name="Kapustin Y."/>
            <person name="Kiryutin B."/>
            <person name="Kitts P."/>
            <person name="Maglott D."/>
            <person name="Pruitt K."/>
            <person name="Sapojnikov V."/>
            <person name="Souvorov A."/>
            <person name="Mackey A.J."/>
            <person name="Waterhouse R.M."/>
            <person name="Wyder S."/>
            <person name="Zdobnov E.M."/>
            <person name="Zdobnov E.M."/>
            <person name="Wyder S."/>
            <person name="Kriventseva E.V."/>
            <person name="Kadowaki T."/>
            <person name="Bork P."/>
            <person name="Aranda M."/>
            <person name="Bao R."/>
            <person name="Beermann A."/>
            <person name="Berns N."/>
            <person name="Bolognesi R."/>
            <person name="Bonneton F."/>
            <person name="Bopp D."/>
            <person name="Brown S.J."/>
            <person name="Bucher G."/>
            <person name="Butts T."/>
            <person name="Chaumot A."/>
            <person name="Denell R.E."/>
            <person name="Ferrier D.E."/>
            <person name="Friedrich M."/>
            <person name="Gordon C.M."/>
            <person name="Jindra M."/>
            <person name="Klingler M."/>
            <person name="Lan Q."/>
            <person name="Lattorff H.M."/>
            <person name="Laudet V."/>
            <person name="von Levetsow C."/>
            <person name="Liu Z."/>
            <person name="Lutz R."/>
            <person name="Lynch J.A."/>
            <person name="da Fonseca R.N."/>
            <person name="Posnien N."/>
            <person name="Reuter R."/>
            <person name="Roth S."/>
            <person name="Savard J."/>
            <person name="Schinko J.B."/>
            <person name="Schmitt C."/>
            <person name="Schoppmeier M."/>
            <person name="Schroder R."/>
            <person name="Shippy T.D."/>
            <person name="Simonnet F."/>
            <person name="Marques-Souza H."/>
            <person name="Tautz D."/>
            <person name="Tomoyasu Y."/>
            <person name="Trauner J."/>
            <person name="Van der Zee M."/>
            <person name="Vervoort M."/>
            <person name="Wittkopp N."/>
            <person name="Wimmer E.A."/>
            <person name="Yang X."/>
            <person name="Jones A.K."/>
            <person name="Sattelle D.B."/>
            <person name="Ebert P.R."/>
            <person name="Nelson D."/>
            <person name="Scott J.G."/>
            <person name="Beeman R.W."/>
            <person name="Muthukrishnan S."/>
            <person name="Kramer K.J."/>
            <person name="Arakane Y."/>
            <person name="Beeman R.W."/>
            <person name="Zhu Q."/>
            <person name="Hogenkamp D."/>
            <person name="Dixit R."/>
            <person name="Oppert B."/>
            <person name="Jiang H."/>
            <person name="Zou Z."/>
            <person name="Marshall J."/>
            <person name="Elpidina E."/>
            <person name="Vinokurov K."/>
            <person name="Oppert C."/>
            <person name="Zou Z."/>
            <person name="Evans J."/>
            <person name="Lu Z."/>
            <person name="Zhao P."/>
            <person name="Sumathipala N."/>
            <person name="Altincicek B."/>
            <person name="Vilcinskas A."/>
            <person name="Williams M."/>
            <person name="Hultmark D."/>
            <person name="Hetru C."/>
            <person name="Jiang H."/>
            <person name="Grimmelikhuijzen C.J."/>
            <person name="Hauser F."/>
            <person name="Cazzamali G."/>
            <person name="Williamson M."/>
            <person name="Park Y."/>
            <person name="Li B."/>
            <person name="Tanaka Y."/>
            <person name="Predel R."/>
            <person name="Neupert S."/>
            <person name="Schachtner J."/>
            <person name="Verleyen P."/>
            <person name="Raible F."/>
            <person name="Bork P."/>
            <person name="Friedrich M."/>
            <person name="Walden K.K."/>
            <person name="Robertson H.M."/>
            <person name="Angeli S."/>
            <person name="Foret S."/>
            <person name="Bucher G."/>
            <person name="Schuetz S."/>
            <person name="Maleszka R."/>
            <person name="Wimmer E.A."/>
            <person name="Beeman R.W."/>
            <person name="Lorenzen M."/>
            <person name="Tomoyasu Y."/>
            <person name="Miller S.C."/>
            <person name="Grossmann D."/>
            <person name="Bucher G."/>
        </authorList>
    </citation>
    <scope>NUCLEOTIDE SEQUENCE [LARGE SCALE GENOMIC DNA]</scope>
    <source>
        <strain evidence="7 8">Georgia GA2</strain>
    </source>
</reference>
<dbReference type="STRING" id="7070.D6X0E6"/>
<evidence type="ECO:0000313" key="7">
    <source>
        <dbReference type="EMBL" id="EFA10532.1"/>
    </source>
</evidence>
<evidence type="ECO:0000256" key="1">
    <source>
        <dbReference type="ARBA" id="ARBA00022490"/>
    </source>
</evidence>
<organism evidence="7 8">
    <name type="scientific">Tribolium castaneum</name>
    <name type="common">Red flour beetle</name>
    <dbReference type="NCBI Taxonomy" id="7070"/>
    <lineage>
        <taxon>Eukaryota</taxon>
        <taxon>Metazoa</taxon>
        <taxon>Ecdysozoa</taxon>
        <taxon>Arthropoda</taxon>
        <taxon>Hexapoda</taxon>
        <taxon>Insecta</taxon>
        <taxon>Pterygota</taxon>
        <taxon>Neoptera</taxon>
        <taxon>Endopterygota</taxon>
        <taxon>Coleoptera</taxon>
        <taxon>Polyphaga</taxon>
        <taxon>Cucujiformia</taxon>
        <taxon>Tenebrionidae</taxon>
        <taxon>Tenebrionidae incertae sedis</taxon>
        <taxon>Tribolium</taxon>
    </lineage>
</organism>
<evidence type="ECO:0000256" key="3">
    <source>
        <dbReference type="HAMAP-Rule" id="MF_03069"/>
    </source>
</evidence>
<evidence type="ECO:0000256" key="4">
    <source>
        <dbReference type="SAM" id="MobiDB-lite"/>
    </source>
</evidence>
<dbReference type="PhylomeDB" id="D6X0E6"/>
<keyword evidence="1 3" id="KW-0963">Cytoplasm</keyword>
<proteinExistence type="inferred from homology"/>
<dbReference type="InterPro" id="IPR034727">
    <property type="entry name" value="Kintoun"/>
</dbReference>
<dbReference type="Proteomes" id="UP000007266">
    <property type="component" value="Linkage group 9"/>
</dbReference>
<dbReference type="InParanoid" id="D6X0E6"/>
<feature type="domain" description="PIH1 N-terminal" evidence="5">
    <location>
        <begin position="40"/>
        <end position="199"/>
    </location>
</feature>
<evidence type="ECO:0000256" key="2">
    <source>
        <dbReference type="ARBA" id="ARBA00024190"/>
    </source>
</evidence>
<dbReference type="Pfam" id="PF18201">
    <property type="entry name" value="PIH1_CS"/>
    <property type="match status" value="1"/>
</dbReference>
<comment type="function">
    <text evidence="3">Required for cytoplasmic pre-assembly of axonemal dyneins, thereby playing a central role in motility in cilia and flagella. Involved in pre-assembly of dynein arm complexes in the cytoplasm before intraflagellar transport loads them for the ciliary compartment.</text>
</comment>
<feature type="compositionally biased region" description="Basic residues" evidence="4">
    <location>
        <begin position="601"/>
        <end position="617"/>
    </location>
</feature>
<comment type="similarity">
    <text evidence="3">Belongs to the PIH1 family. Kintoun subfamily.</text>
</comment>
<dbReference type="OMA" id="CFLNISK"/>
<dbReference type="KEGG" id="tca:658229"/>